<keyword evidence="1" id="KW-0472">Membrane</keyword>
<reference evidence="8" key="4">
    <citation type="submission" date="2022-08" db="EMBL/GenBank/DDBJ databases">
        <title>Genome Sequencing of Bacteroides fragilis Group Isolates with Nanopore Technology.</title>
        <authorList>
            <person name="Tisza M.J."/>
            <person name="Smith D."/>
            <person name="Dekker J.P."/>
        </authorList>
    </citation>
    <scope>NUCLEOTIDE SEQUENCE</scope>
    <source>
        <strain evidence="8">BFG-474</strain>
    </source>
</reference>
<dbReference type="Proteomes" id="UP000475905">
    <property type="component" value="Unassembled WGS sequence"/>
</dbReference>
<dbReference type="EMBL" id="VVYF01000006">
    <property type="protein sequence ID" value="KAA5493470.1"/>
    <property type="molecule type" value="Genomic_DNA"/>
</dbReference>
<name>A0A174LPU4_9BACE</name>
<dbReference type="EMBL" id="QRKD01000005">
    <property type="protein sequence ID" value="RHH91449.1"/>
    <property type="molecule type" value="Genomic_DNA"/>
</dbReference>
<dbReference type="Proteomes" id="UP000095657">
    <property type="component" value="Unassembled WGS sequence"/>
</dbReference>
<reference evidence="9 10" key="1">
    <citation type="submission" date="2015-09" db="EMBL/GenBank/DDBJ databases">
        <authorList>
            <consortium name="Pathogen Informatics"/>
        </authorList>
    </citation>
    <scope>NUCLEOTIDE SEQUENCE [LARGE SCALE GENOMIC DNA]</scope>
    <source>
        <strain evidence="2 9">2789STDY5834880</strain>
        <strain evidence="3 10">2789STDY5834946</strain>
    </source>
</reference>
<feature type="transmembrane region" description="Helical" evidence="1">
    <location>
        <begin position="43"/>
        <end position="62"/>
    </location>
</feature>
<protein>
    <submittedName>
        <fullName evidence="4">ECF transporter S component</fullName>
    </submittedName>
    <submittedName>
        <fullName evidence="2">Putative transmembrane protein</fullName>
    </submittedName>
</protein>
<evidence type="ECO:0000313" key="13">
    <source>
        <dbReference type="Proteomes" id="UP000475905"/>
    </source>
</evidence>
<dbReference type="EMBL" id="CP103166">
    <property type="protein sequence ID" value="UVQ95844.1"/>
    <property type="molecule type" value="Genomic_DNA"/>
</dbReference>
<proteinExistence type="predicted"/>
<dbReference type="Proteomes" id="UP000284689">
    <property type="component" value="Unassembled WGS sequence"/>
</dbReference>
<dbReference type="Proteomes" id="UP000491168">
    <property type="component" value="Unassembled WGS sequence"/>
</dbReference>
<evidence type="ECO:0000313" key="8">
    <source>
        <dbReference type="EMBL" id="UVQ95844.1"/>
    </source>
</evidence>
<gene>
    <name evidence="7" type="ORF">DW190_07855</name>
    <name evidence="6" type="ORF">DW794_07295</name>
    <name evidence="2" type="ORF">ERS852494_01837</name>
    <name evidence="3" type="ORF">ERS852558_03603</name>
    <name evidence="5" type="ORF">F2Y35_07150</name>
    <name evidence="4" type="ORF">F2Y36_17770</name>
    <name evidence="8" type="ORF">NXW23_16015</name>
</gene>
<evidence type="ECO:0000256" key="1">
    <source>
        <dbReference type="SAM" id="Phobius"/>
    </source>
</evidence>
<dbReference type="KEGG" id="bcac:CGC64_13950"/>
<dbReference type="Proteomes" id="UP001060260">
    <property type="component" value="Chromosome"/>
</dbReference>
<reference evidence="11 12" key="2">
    <citation type="submission" date="2018-08" db="EMBL/GenBank/DDBJ databases">
        <title>A genome reference for cultivated species of the human gut microbiota.</title>
        <authorList>
            <person name="Zou Y."/>
            <person name="Xue W."/>
            <person name="Luo G."/>
        </authorList>
    </citation>
    <scope>NUCLEOTIDE SEQUENCE [LARGE SCALE GENOMIC DNA]</scope>
    <source>
        <strain evidence="7 11">AM16-49B</strain>
        <strain evidence="6 12">AM31-16AC</strain>
    </source>
</reference>
<dbReference type="Proteomes" id="UP000095725">
    <property type="component" value="Unassembled WGS sequence"/>
</dbReference>
<evidence type="ECO:0000313" key="5">
    <source>
        <dbReference type="EMBL" id="KAA5493470.1"/>
    </source>
</evidence>
<evidence type="ECO:0000313" key="4">
    <source>
        <dbReference type="EMBL" id="KAA5460329.1"/>
    </source>
</evidence>
<evidence type="ECO:0000313" key="14">
    <source>
        <dbReference type="Proteomes" id="UP000491168"/>
    </source>
</evidence>
<dbReference type="EMBL" id="CZBL01000017">
    <property type="protein sequence ID" value="CUQ47199.1"/>
    <property type="molecule type" value="Genomic_DNA"/>
</dbReference>
<evidence type="ECO:0000313" key="2">
    <source>
        <dbReference type="EMBL" id="CUP23785.1"/>
    </source>
</evidence>
<keyword evidence="1 2" id="KW-0812">Transmembrane</keyword>
<feature type="transmembrane region" description="Helical" evidence="1">
    <location>
        <begin position="114"/>
        <end position="136"/>
    </location>
</feature>
<feature type="transmembrane region" description="Helical" evidence="1">
    <location>
        <begin position="18"/>
        <end position="36"/>
    </location>
</feature>
<keyword evidence="1" id="KW-1133">Transmembrane helix</keyword>
<dbReference type="EMBL" id="VVYP01000026">
    <property type="protein sequence ID" value="KAA5460329.1"/>
    <property type="molecule type" value="Genomic_DNA"/>
</dbReference>
<accession>A0A174LPU4</accession>
<evidence type="ECO:0000313" key="6">
    <source>
        <dbReference type="EMBL" id="RHD50268.1"/>
    </source>
</evidence>
<dbReference type="RefSeq" id="WP_005675772.1">
    <property type="nucleotide sequence ID" value="NZ_CABMOQ010000007.1"/>
</dbReference>
<dbReference type="GeneID" id="75114762"/>
<evidence type="ECO:0000313" key="3">
    <source>
        <dbReference type="EMBL" id="CUQ47199.1"/>
    </source>
</evidence>
<dbReference type="Proteomes" id="UP000283512">
    <property type="component" value="Unassembled WGS sequence"/>
</dbReference>
<evidence type="ECO:0000313" key="11">
    <source>
        <dbReference type="Proteomes" id="UP000283512"/>
    </source>
</evidence>
<organism evidence="2 9">
    <name type="scientific">Bacteroides caccae</name>
    <dbReference type="NCBI Taxonomy" id="47678"/>
    <lineage>
        <taxon>Bacteria</taxon>
        <taxon>Pseudomonadati</taxon>
        <taxon>Bacteroidota</taxon>
        <taxon>Bacteroidia</taxon>
        <taxon>Bacteroidales</taxon>
        <taxon>Bacteroidaceae</taxon>
        <taxon>Bacteroides</taxon>
    </lineage>
</organism>
<sequence>METTTVKLYSLDYSNVKTYWAASLFIIGNILFPKLFHLIPQGGITWLPIYFFTLIGAYKYGWKVGLLTAVLSPAINSLLFSMPAPATLPVILLKSVLLAIAAGWTAQHFRRISVIMLIGVVFAYQVAGTLGEWIYIGNFYNAIQDFRIGIPGMCLQVFGGYLFIKYLICK</sequence>
<evidence type="ECO:0000313" key="12">
    <source>
        <dbReference type="Proteomes" id="UP000284689"/>
    </source>
</evidence>
<evidence type="ECO:0000313" key="9">
    <source>
        <dbReference type="Proteomes" id="UP000095657"/>
    </source>
</evidence>
<dbReference type="EMBL" id="QSJD01000008">
    <property type="protein sequence ID" value="RHD50268.1"/>
    <property type="molecule type" value="Genomic_DNA"/>
</dbReference>
<dbReference type="EMBL" id="CZAI01000003">
    <property type="protein sequence ID" value="CUP23785.1"/>
    <property type="molecule type" value="Genomic_DNA"/>
</dbReference>
<feature type="transmembrane region" description="Helical" evidence="1">
    <location>
        <begin position="148"/>
        <end position="168"/>
    </location>
</feature>
<reference evidence="13 14" key="3">
    <citation type="journal article" date="2019" name="Nat. Med.">
        <title>A library of human gut bacterial isolates paired with longitudinal multiomics data enables mechanistic microbiome research.</title>
        <authorList>
            <person name="Poyet M."/>
            <person name="Groussin M."/>
            <person name="Gibbons S.M."/>
            <person name="Avila-Pacheco J."/>
            <person name="Jiang X."/>
            <person name="Kearney S.M."/>
            <person name="Perrotta A.R."/>
            <person name="Berdy B."/>
            <person name="Zhao S."/>
            <person name="Lieberman T.D."/>
            <person name="Swanson P.K."/>
            <person name="Smith M."/>
            <person name="Roesemann S."/>
            <person name="Alexander J.E."/>
            <person name="Rich S.A."/>
            <person name="Livny J."/>
            <person name="Vlamakis H."/>
            <person name="Clish C."/>
            <person name="Bullock K."/>
            <person name="Deik A."/>
            <person name="Scott J."/>
            <person name="Pierce K.A."/>
            <person name="Xavier R.J."/>
            <person name="Alm E.J."/>
        </authorList>
    </citation>
    <scope>NUCLEOTIDE SEQUENCE [LARGE SCALE GENOMIC DNA]</scope>
    <source>
        <strain evidence="5 14">BIOML-A21</strain>
        <strain evidence="4 13">BIOML-A31</strain>
    </source>
</reference>
<evidence type="ECO:0000313" key="10">
    <source>
        <dbReference type="Proteomes" id="UP000095725"/>
    </source>
</evidence>
<dbReference type="STRING" id="47678.ERS852494_01837"/>
<feature type="transmembrane region" description="Helical" evidence="1">
    <location>
        <begin position="82"/>
        <end position="102"/>
    </location>
</feature>
<evidence type="ECO:0000313" key="7">
    <source>
        <dbReference type="EMBL" id="RHH91449.1"/>
    </source>
</evidence>
<dbReference type="AlphaFoldDB" id="A0A174LPU4"/>